<dbReference type="PANTHER" id="PTHR24421">
    <property type="entry name" value="NITRATE/NITRITE SENSOR PROTEIN NARX-RELATED"/>
    <property type="match status" value="1"/>
</dbReference>
<comment type="caution">
    <text evidence="6">The sequence shown here is derived from an EMBL/GenBank/DDBJ whole genome shotgun (WGS) entry which is preliminary data.</text>
</comment>
<dbReference type="Gene3D" id="3.30.565.10">
    <property type="entry name" value="Histidine kinase-like ATPase, C-terminal domain"/>
    <property type="match status" value="1"/>
</dbReference>
<dbReference type="SUPFAM" id="SSF55874">
    <property type="entry name" value="ATPase domain of HSP90 chaperone/DNA topoisomerase II/histidine kinase"/>
    <property type="match status" value="1"/>
</dbReference>
<dbReference type="Proteomes" id="UP001501842">
    <property type="component" value="Unassembled WGS sequence"/>
</dbReference>
<dbReference type="InterPro" id="IPR029016">
    <property type="entry name" value="GAF-like_dom_sf"/>
</dbReference>
<evidence type="ECO:0000313" key="7">
    <source>
        <dbReference type="Proteomes" id="UP001501842"/>
    </source>
</evidence>
<dbReference type="RefSeq" id="WP_344452573.1">
    <property type="nucleotide sequence ID" value="NZ_BAAATZ010000019.1"/>
</dbReference>
<keyword evidence="2 6" id="KW-0418">Kinase</keyword>
<dbReference type="InterPro" id="IPR011712">
    <property type="entry name" value="Sig_transdc_His_kin_sub3_dim/P"/>
</dbReference>
<accession>A0ABN3UHP3</accession>
<reference evidence="6 7" key="1">
    <citation type="journal article" date="2019" name="Int. J. Syst. Evol. Microbiol.">
        <title>The Global Catalogue of Microorganisms (GCM) 10K type strain sequencing project: providing services to taxonomists for standard genome sequencing and annotation.</title>
        <authorList>
            <consortium name="The Broad Institute Genomics Platform"/>
            <consortium name="The Broad Institute Genome Sequencing Center for Infectious Disease"/>
            <person name="Wu L."/>
            <person name="Ma J."/>
        </authorList>
    </citation>
    <scope>NUCLEOTIDE SEQUENCE [LARGE SCALE GENOMIC DNA]</scope>
    <source>
        <strain evidence="6 7">JCM 8201</strain>
    </source>
</reference>
<dbReference type="EMBL" id="BAAATZ010000019">
    <property type="protein sequence ID" value="GAA2730825.1"/>
    <property type="molecule type" value="Genomic_DNA"/>
</dbReference>
<dbReference type="Pfam" id="PF02518">
    <property type="entry name" value="HATPase_c"/>
    <property type="match status" value="1"/>
</dbReference>
<dbReference type="PANTHER" id="PTHR24421:SF56">
    <property type="entry name" value="OXYGEN SENSOR HISTIDINE KINASE RESPONSE REGULATOR DOST"/>
    <property type="match status" value="1"/>
</dbReference>
<dbReference type="InterPro" id="IPR050482">
    <property type="entry name" value="Sensor_HK_TwoCompSys"/>
</dbReference>
<dbReference type="CDD" id="cd16917">
    <property type="entry name" value="HATPase_UhpB-NarQ-NarX-like"/>
    <property type="match status" value="1"/>
</dbReference>
<evidence type="ECO:0000256" key="2">
    <source>
        <dbReference type="ARBA" id="ARBA00022777"/>
    </source>
</evidence>
<proteinExistence type="predicted"/>
<dbReference type="Gene3D" id="1.20.5.1930">
    <property type="match status" value="1"/>
</dbReference>
<name>A0ABN3UHP3_9ACTN</name>
<feature type="domain" description="GAF" evidence="4">
    <location>
        <begin position="57"/>
        <end position="205"/>
    </location>
</feature>
<evidence type="ECO:0000256" key="1">
    <source>
        <dbReference type="ARBA" id="ARBA00022679"/>
    </source>
</evidence>
<dbReference type="InterPro" id="IPR003594">
    <property type="entry name" value="HATPase_dom"/>
</dbReference>
<dbReference type="Gene3D" id="3.30.450.40">
    <property type="match status" value="2"/>
</dbReference>
<feature type="domain" description="GAF" evidence="4">
    <location>
        <begin position="226"/>
        <end position="372"/>
    </location>
</feature>
<gene>
    <name evidence="6" type="ORF">GCM10010439_44760</name>
</gene>
<evidence type="ECO:0000256" key="3">
    <source>
        <dbReference type="ARBA" id="ARBA00023012"/>
    </source>
</evidence>
<dbReference type="Pfam" id="PF07730">
    <property type="entry name" value="HisKA_3"/>
    <property type="match status" value="1"/>
</dbReference>
<keyword evidence="3" id="KW-0902">Two-component regulatory system</keyword>
<feature type="domain" description="Histidine kinase/HSP90-like ATPase" evidence="5">
    <location>
        <begin position="482"/>
        <end position="570"/>
    </location>
</feature>
<dbReference type="InterPro" id="IPR036890">
    <property type="entry name" value="HATPase_C_sf"/>
</dbReference>
<dbReference type="SMART" id="SM00387">
    <property type="entry name" value="HATPase_c"/>
    <property type="match status" value="1"/>
</dbReference>
<keyword evidence="7" id="KW-1185">Reference proteome</keyword>
<evidence type="ECO:0000313" key="6">
    <source>
        <dbReference type="EMBL" id="GAA2730825.1"/>
    </source>
</evidence>
<evidence type="ECO:0000259" key="5">
    <source>
        <dbReference type="SMART" id="SM00387"/>
    </source>
</evidence>
<dbReference type="InterPro" id="IPR003018">
    <property type="entry name" value="GAF"/>
</dbReference>
<evidence type="ECO:0000259" key="4">
    <source>
        <dbReference type="SMART" id="SM00065"/>
    </source>
</evidence>
<keyword evidence="1" id="KW-0808">Transferase</keyword>
<dbReference type="SUPFAM" id="SSF55781">
    <property type="entry name" value="GAF domain-like"/>
    <property type="match status" value="2"/>
</dbReference>
<dbReference type="Pfam" id="PF13185">
    <property type="entry name" value="GAF_2"/>
    <property type="match status" value="2"/>
</dbReference>
<protein>
    <submittedName>
        <fullName evidence="6">Two-component system sensor histidine kinase</fullName>
    </submittedName>
</protein>
<dbReference type="GO" id="GO:0016301">
    <property type="term" value="F:kinase activity"/>
    <property type="evidence" value="ECO:0007669"/>
    <property type="project" value="UniProtKB-KW"/>
</dbReference>
<sequence>MDTDSRHGGDRARLILPQLQLDDLLSELQSRIEAARSTRDRVHSLLEAVLSIGSELDLATVLRRITEAATTLVEARYGALGVIGDDGECLVEFVTVGVSDEEIAAIGHWPHGDGILGLLIKDPRPLRLADLSTHPESVGFPANHPPMHRFLGVPIRVREEVFGNLYMAEKRDGGEFDEQDQVVLTALATAAGIAIENARLYEETRRRERWQQALTEISTALLSGTAPDEVGGLVADRAREICDADLAFVATADEAAGEFLVAAASGEGAERIRGLRLPFENTLGGDVHEHDRSLLTADARGKAPEDPICRELPIGPALLVPLGRGGSARGVLAVANTEGGSVFNEVAQRLLEPFAGQAAVAMELADRRRDLERLSLLEDRDRIAKDLHDTVIQRLFATAMTLMSAGKLADRPDVRRRIQRSVDDLDETIRQIRSTIFALQVEPDAESLRSRLYSVVDDFTEPLGFSPSVRFDGLLDTDVDGQIGEQLVAVVSEALSNVARHAKASRVEVVLDVRDDLILRVEDDGCGIPPGGRRSGLRNMAERAESLGGFLELKDREGCGTVLLWRVPLR</sequence>
<dbReference type="SMART" id="SM00065">
    <property type="entry name" value="GAF"/>
    <property type="match status" value="2"/>
</dbReference>
<organism evidence="6 7">
    <name type="scientific">Actinocorallia aurantiaca</name>
    <dbReference type="NCBI Taxonomy" id="46204"/>
    <lineage>
        <taxon>Bacteria</taxon>
        <taxon>Bacillati</taxon>
        <taxon>Actinomycetota</taxon>
        <taxon>Actinomycetes</taxon>
        <taxon>Streptosporangiales</taxon>
        <taxon>Thermomonosporaceae</taxon>
        <taxon>Actinocorallia</taxon>
    </lineage>
</organism>